<evidence type="ECO:0000256" key="1">
    <source>
        <dbReference type="ARBA" id="ARBA00004726"/>
    </source>
</evidence>
<dbReference type="FunFam" id="3.40.50.620:FF:000021">
    <property type="entry name" value="Riboflavin biosynthesis protein"/>
    <property type="match status" value="1"/>
</dbReference>
<reference evidence="12" key="1">
    <citation type="journal article" date="2014" name="Front. Microbiol.">
        <title>High frequency of phylogenetically diverse reductive dehalogenase-homologous genes in deep subseafloor sedimentary metagenomes.</title>
        <authorList>
            <person name="Kawai M."/>
            <person name="Futagami T."/>
            <person name="Toyoda A."/>
            <person name="Takaki Y."/>
            <person name="Nishi S."/>
            <person name="Hori S."/>
            <person name="Arai W."/>
            <person name="Tsubouchi T."/>
            <person name="Morono Y."/>
            <person name="Uchiyama I."/>
            <person name="Ito T."/>
            <person name="Fujiyama A."/>
            <person name="Inagaki F."/>
            <person name="Takami H."/>
        </authorList>
    </citation>
    <scope>NUCLEOTIDE SEQUENCE</scope>
    <source>
        <strain evidence="12">Expedition CK06-06</strain>
    </source>
</reference>
<keyword evidence="4" id="KW-0285">Flavoprotein</keyword>
<dbReference type="CDD" id="cd02064">
    <property type="entry name" value="FAD_synthetase_N"/>
    <property type="match status" value="1"/>
</dbReference>
<dbReference type="InterPro" id="IPR023468">
    <property type="entry name" value="Riboflavin_kinase"/>
</dbReference>
<evidence type="ECO:0000256" key="6">
    <source>
        <dbReference type="ARBA" id="ARBA00022679"/>
    </source>
</evidence>
<comment type="similarity">
    <text evidence="2">Belongs to the RibF family.</text>
</comment>
<evidence type="ECO:0000256" key="9">
    <source>
        <dbReference type="ARBA" id="ARBA00022827"/>
    </source>
</evidence>
<protein>
    <recommendedName>
        <fullName evidence="3">FAD synthase</fullName>
        <ecNumber evidence="3">2.7.7.2</ecNumber>
    </recommendedName>
</protein>
<dbReference type="PANTHER" id="PTHR22749">
    <property type="entry name" value="RIBOFLAVIN KINASE/FMN ADENYLYLTRANSFERASE"/>
    <property type="match status" value="1"/>
</dbReference>
<comment type="pathway">
    <text evidence="1">Cofactor biosynthesis; FAD biosynthesis; FAD from FMN: step 1/1.</text>
</comment>
<sequence length="207" mass="22210">MLRPADSMPAGDSIAATRKNGQNTMRIIDNISDLGEVKKGCVLTIGNFDGVHIGHQVILTAAQKNAGQRKTELVAMTFAPHPVALLHSQKALGVLTPLELKEHLLAESGVDTTLVLKSTPELLTLSPHDFVQRFLVENIQPSVVVEGESFNFGYRRTGNIHTLQQLGVEKGFGVSVISAKEVNLSTGQTAKVSSTMIRNMLESGSVA</sequence>
<evidence type="ECO:0000256" key="8">
    <source>
        <dbReference type="ARBA" id="ARBA00022741"/>
    </source>
</evidence>
<dbReference type="SUPFAM" id="SSF52374">
    <property type="entry name" value="Nucleotidylyl transferase"/>
    <property type="match status" value="1"/>
</dbReference>
<evidence type="ECO:0000256" key="7">
    <source>
        <dbReference type="ARBA" id="ARBA00022695"/>
    </source>
</evidence>
<evidence type="ECO:0000256" key="10">
    <source>
        <dbReference type="ARBA" id="ARBA00022840"/>
    </source>
</evidence>
<dbReference type="GO" id="GO:0003919">
    <property type="term" value="F:FMN adenylyltransferase activity"/>
    <property type="evidence" value="ECO:0007669"/>
    <property type="project" value="UniProtKB-EC"/>
</dbReference>
<organism evidence="12">
    <name type="scientific">marine sediment metagenome</name>
    <dbReference type="NCBI Taxonomy" id="412755"/>
    <lineage>
        <taxon>unclassified sequences</taxon>
        <taxon>metagenomes</taxon>
        <taxon>ecological metagenomes</taxon>
    </lineage>
</organism>
<keyword evidence="9" id="KW-0274">FAD</keyword>
<dbReference type="GO" id="GO:0009231">
    <property type="term" value="P:riboflavin biosynthetic process"/>
    <property type="evidence" value="ECO:0007669"/>
    <property type="project" value="InterPro"/>
</dbReference>
<evidence type="ECO:0000259" key="11">
    <source>
        <dbReference type="Pfam" id="PF06574"/>
    </source>
</evidence>
<evidence type="ECO:0000256" key="5">
    <source>
        <dbReference type="ARBA" id="ARBA00022643"/>
    </source>
</evidence>
<comment type="caution">
    <text evidence="12">The sequence shown here is derived from an EMBL/GenBank/DDBJ whole genome shotgun (WGS) entry which is preliminary data.</text>
</comment>
<dbReference type="GO" id="GO:0006747">
    <property type="term" value="P:FAD biosynthetic process"/>
    <property type="evidence" value="ECO:0007669"/>
    <property type="project" value="UniProtKB-UniPathway"/>
</dbReference>
<feature type="domain" description="FAD synthetase" evidence="11">
    <location>
        <begin position="37"/>
        <end position="195"/>
    </location>
</feature>
<dbReference type="GO" id="GO:0009398">
    <property type="term" value="P:FMN biosynthetic process"/>
    <property type="evidence" value="ECO:0007669"/>
    <property type="project" value="TreeGrafter"/>
</dbReference>
<dbReference type="Pfam" id="PF06574">
    <property type="entry name" value="FAD_syn"/>
    <property type="match status" value="1"/>
</dbReference>
<dbReference type="InterPro" id="IPR014729">
    <property type="entry name" value="Rossmann-like_a/b/a_fold"/>
</dbReference>
<feature type="non-terminal residue" evidence="12">
    <location>
        <position position="207"/>
    </location>
</feature>
<gene>
    <name evidence="12" type="ORF">S01H1_36988</name>
</gene>
<keyword evidence="5" id="KW-0288">FMN</keyword>
<dbReference type="EMBL" id="BARS01023212">
    <property type="protein sequence ID" value="GAG08941.1"/>
    <property type="molecule type" value="Genomic_DNA"/>
</dbReference>
<proteinExistence type="inferred from homology"/>
<dbReference type="EC" id="2.7.7.2" evidence="3"/>
<accession>X0W8I5</accession>
<name>X0W8I5_9ZZZZ</name>
<dbReference type="InterPro" id="IPR015864">
    <property type="entry name" value="FAD_synthase"/>
</dbReference>
<evidence type="ECO:0000256" key="3">
    <source>
        <dbReference type="ARBA" id="ARBA00012393"/>
    </source>
</evidence>
<dbReference type="Gene3D" id="3.40.50.620">
    <property type="entry name" value="HUPs"/>
    <property type="match status" value="1"/>
</dbReference>
<evidence type="ECO:0000313" key="12">
    <source>
        <dbReference type="EMBL" id="GAG08941.1"/>
    </source>
</evidence>
<keyword evidence="10" id="KW-0067">ATP-binding</keyword>
<keyword evidence="6" id="KW-0808">Transferase</keyword>
<evidence type="ECO:0000256" key="2">
    <source>
        <dbReference type="ARBA" id="ARBA00010214"/>
    </source>
</evidence>
<dbReference type="GO" id="GO:0008531">
    <property type="term" value="F:riboflavin kinase activity"/>
    <property type="evidence" value="ECO:0007669"/>
    <property type="project" value="TreeGrafter"/>
</dbReference>
<keyword evidence="8" id="KW-0547">Nucleotide-binding</keyword>
<dbReference type="UniPathway" id="UPA00277">
    <property type="reaction ID" value="UER00407"/>
</dbReference>
<evidence type="ECO:0000256" key="4">
    <source>
        <dbReference type="ARBA" id="ARBA00022630"/>
    </source>
</evidence>
<dbReference type="PANTHER" id="PTHR22749:SF6">
    <property type="entry name" value="RIBOFLAVIN KINASE"/>
    <property type="match status" value="1"/>
</dbReference>
<dbReference type="AlphaFoldDB" id="X0W8I5"/>
<dbReference type="GO" id="GO:0005524">
    <property type="term" value="F:ATP binding"/>
    <property type="evidence" value="ECO:0007669"/>
    <property type="project" value="UniProtKB-KW"/>
</dbReference>
<keyword evidence="7" id="KW-0548">Nucleotidyltransferase</keyword>